<evidence type="ECO:0000313" key="2">
    <source>
        <dbReference type="EMBL" id="MFN1217944.1"/>
    </source>
</evidence>
<reference evidence="2 4" key="4">
    <citation type="submission" date="2024-12" db="EMBL/GenBank/DDBJ databases">
        <title>Draft genome sequence of Chryseobacterium kwangjuense AG447.</title>
        <authorList>
            <person name="Cheptsov V.S."/>
            <person name="Belov A."/>
            <person name="Zavarzina A.G."/>
        </authorList>
    </citation>
    <scope>NUCLEOTIDE SEQUENCE [LARGE SCALE GENOMIC DNA]</scope>
    <source>
        <strain evidence="2 4">AG447</strain>
    </source>
</reference>
<dbReference type="Proteomes" id="UP001634154">
    <property type="component" value="Unassembled WGS sequence"/>
</dbReference>
<organism evidence="1 3">
    <name type="scientific">Chryseobacterium kwangjuense</name>
    <dbReference type="NCBI Taxonomy" id="267125"/>
    <lineage>
        <taxon>Bacteria</taxon>
        <taxon>Pseudomonadati</taxon>
        <taxon>Bacteroidota</taxon>
        <taxon>Flavobacteriia</taxon>
        <taxon>Flavobacteriales</taxon>
        <taxon>Weeksellaceae</taxon>
        <taxon>Chryseobacterium group</taxon>
        <taxon>Chryseobacterium</taxon>
    </lineage>
</organism>
<dbReference type="RefSeq" id="WP_062652524.1">
    <property type="nucleotide sequence ID" value="NZ_JBJXVJ010000002.1"/>
</dbReference>
<dbReference type="EMBL" id="JBJXVJ010000002">
    <property type="protein sequence ID" value="MFN1217944.1"/>
    <property type="molecule type" value="Genomic_DNA"/>
</dbReference>
<protein>
    <recommendedName>
        <fullName evidence="5">Bacteriocin</fullName>
    </recommendedName>
</protein>
<proteinExistence type="predicted"/>
<evidence type="ECO:0000313" key="3">
    <source>
        <dbReference type="Proteomes" id="UP000070513"/>
    </source>
</evidence>
<gene>
    <name evidence="2" type="ORF">ACKW6Q_13325</name>
    <name evidence="1" type="ORF">AU378_16720</name>
</gene>
<dbReference type="EMBL" id="LPUR01000016">
    <property type="protein sequence ID" value="KXH81346.1"/>
    <property type="molecule type" value="Genomic_DNA"/>
</dbReference>
<evidence type="ECO:0000313" key="1">
    <source>
        <dbReference type="EMBL" id="KXH81346.1"/>
    </source>
</evidence>
<dbReference type="AlphaFoldDB" id="A0A135W8Y7"/>
<sequence>MNIIKNAKKLKKADLKNITGGALNGSAVIEKPDLSLCGCSCSGAVTGPWYCVEYIGCPQVYTCDNQSASM</sequence>
<name>A0A135W8Y7_9FLAO</name>
<dbReference type="OrthoDB" id="1366592at2"/>
<dbReference type="Proteomes" id="UP000070513">
    <property type="component" value="Unassembled WGS sequence"/>
</dbReference>
<accession>A0A135W8Y7</accession>
<reference evidence="3" key="1">
    <citation type="submission" date="2015-12" db="EMBL/GenBank/DDBJ databases">
        <title>Genome sequence of a biocontrol rhizobacterium Chryseobacterium kwangjuense strain KJ1R5 isolated from pepper (Capsicum annuum L.).</title>
        <authorList>
            <person name="Jeong J.-J."/>
            <person name="Park H."/>
            <person name="Mannaa M."/>
            <person name="Sang M.K."/>
            <person name="Choi I.-G."/>
            <person name="Kim K.D."/>
        </authorList>
    </citation>
    <scope>NUCLEOTIDE SEQUENCE [LARGE SCALE GENOMIC DNA]</scope>
    <source>
        <strain evidence="3">KJ1R5</strain>
    </source>
</reference>
<reference evidence="1 3" key="3">
    <citation type="journal article" date="2016" name="Genome Announc.">
        <title>Draft Genome Sequence of a Biocontrol Rhizobacterium, Chryseobacterium kwangjuense Strain KJ1R5, Isolated from Pepper (Capsicum annuum).</title>
        <authorList>
            <person name="Jeong J.J."/>
            <person name="Park H."/>
            <person name="Park B.H."/>
            <person name="Mannaa M."/>
            <person name="Sang M.K."/>
            <person name="Choi I.G."/>
            <person name="Kim K.D."/>
        </authorList>
    </citation>
    <scope>NUCLEOTIDE SEQUENCE [LARGE SCALE GENOMIC DNA]</scope>
    <source>
        <strain evidence="1 3">KJ1R5</strain>
    </source>
</reference>
<keyword evidence="4" id="KW-1185">Reference proteome</keyword>
<evidence type="ECO:0000313" key="4">
    <source>
        <dbReference type="Proteomes" id="UP001634154"/>
    </source>
</evidence>
<evidence type="ECO:0008006" key="5">
    <source>
        <dbReference type="Google" id="ProtNLM"/>
    </source>
</evidence>
<comment type="caution">
    <text evidence="1">The sequence shown here is derived from an EMBL/GenBank/DDBJ whole genome shotgun (WGS) entry which is preliminary data.</text>
</comment>
<reference evidence="1" key="2">
    <citation type="submission" date="2015-12" db="EMBL/GenBank/DDBJ databases">
        <authorList>
            <person name="Shamseldin A."/>
            <person name="Moawad H."/>
            <person name="Abd El-Rahim W.M."/>
            <person name="Sadowsky M.J."/>
        </authorList>
    </citation>
    <scope>NUCLEOTIDE SEQUENCE</scope>
    <source>
        <strain evidence="1">KJ1R5</strain>
    </source>
</reference>